<dbReference type="EMBL" id="MUGX01000003">
    <property type="protein sequence ID" value="OXA91317.1"/>
    <property type="molecule type" value="Genomic_DNA"/>
</dbReference>
<reference evidence="1 3" key="1">
    <citation type="submission" date="2015-01" db="EMBL/GenBank/DDBJ databases">
        <title>Genome of Flavobacterium hibernum DSM 12611.</title>
        <authorList>
            <person name="Stropko S.J."/>
            <person name="Pipes S.E."/>
            <person name="Newman J.D."/>
        </authorList>
    </citation>
    <scope>NUCLEOTIDE SEQUENCE [LARGE SCALE GENOMIC DNA]</scope>
    <source>
        <strain evidence="1 3">DSM 12611</strain>
    </source>
</reference>
<protein>
    <submittedName>
        <fullName evidence="1">Uncharacterized protein</fullName>
    </submittedName>
</protein>
<evidence type="ECO:0000313" key="4">
    <source>
        <dbReference type="Proteomes" id="UP000198302"/>
    </source>
</evidence>
<evidence type="ECO:0000313" key="1">
    <source>
        <dbReference type="EMBL" id="KIO53032.1"/>
    </source>
</evidence>
<proteinExistence type="predicted"/>
<sequence>MVNFISAQTKSNDYFSLYKGGEKYLKPIKYILFEIDKDNEAEKKEDESKIYFYIKRQRFIFDIKKYKKDTCSTAILKKLKLENAENLQNKACEFFKKKKGEIEKQKKVTLVYPPAGCQSYFKVYVLEKINNNELIKYEVDWEYSEF</sequence>
<keyword evidence="4" id="KW-1185">Reference proteome</keyword>
<dbReference type="Proteomes" id="UP000032061">
    <property type="component" value="Unassembled WGS sequence"/>
</dbReference>
<organism evidence="1 3">
    <name type="scientific">Flavobacterium hibernum</name>
    <dbReference type="NCBI Taxonomy" id="37752"/>
    <lineage>
        <taxon>Bacteria</taxon>
        <taxon>Pseudomonadati</taxon>
        <taxon>Bacteroidota</taxon>
        <taxon>Flavobacteriia</taxon>
        <taxon>Flavobacteriales</taxon>
        <taxon>Flavobacteriaceae</taxon>
        <taxon>Flavobacterium</taxon>
    </lineage>
</organism>
<comment type="caution">
    <text evidence="1">The sequence shown here is derived from an EMBL/GenBank/DDBJ whole genome shotgun (WGS) entry which is preliminary data.</text>
</comment>
<dbReference type="EMBL" id="JPRK01000008">
    <property type="protein sequence ID" value="KIO53032.1"/>
    <property type="molecule type" value="Genomic_DNA"/>
</dbReference>
<dbReference type="AlphaFoldDB" id="A0A0D0F4I8"/>
<evidence type="ECO:0000313" key="3">
    <source>
        <dbReference type="Proteomes" id="UP000032061"/>
    </source>
</evidence>
<gene>
    <name evidence="2" type="ORF">B0A73_01415</name>
    <name evidence="1" type="ORF">IW18_10960</name>
</gene>
<dbReference type="Proteomes" id="UP000198302">
    <property type="component" value="Unassembled WGS sequence"/>
</dbReference>
<name>A0A0D0F4I8_9FLAO</name>
<evidence type="ECO:0000313" key="2">
    <source>
        <dbReference type="EMBL" id="OXA91317.1"/>
    </source>
</evidence>
<dbReference type="STRING" id="37752.IW18_10960"/>
<reference evidence="2 4" key="2">
    <citation type="submission" date="2016-11" db="EMBL/GenBank/DDBJ databases">
        <title>Whole genomes of Flavobacteriaceae.</title>
        <authorList>
            <person name="Stine C."/>
            <person name="Li C."/>
            <person name="Tadesse D."/>
        </authorList>
    </citation>
    <scope>NUCLEOTIDE SEQUENCE [LARGE SCALE GENOMIC DNA]</scope>
    <source>
        <strain evidence="2 4">ATCC 51468</strain>
    </source>
</reference>
<accession>A0A0D0F4I8</accession>